<dbReference type="PANTHER" id="PTHR43033:SF1">
    <property type="entry name" value="TRNA(ILE)-LYSIDINE SYNTHASE-RELATED"/>
    <property type="match status" value="1"/>
</dbReference>
<dbReference type="Gene3D" id="1.20.59.20">
    <property type="match status" value="1"/>
</dbReference>
<gene>
    <name evidence="8" type="primary">tilS</name>
    <name evidence="10" type="ORF">HELGO_WM32192</name>
</gene>
<dbReference type="InterPro" id="IPR012796">
    <property type="entry name" value="Lysidine-tRNA-synth_C"/>
</dbReference>
<dbReference type="SUPFAM" id="SSF56037">
    <property type="entry name" value="PheT/TilS domain"/>
    <property type="match status" value="1"/>
</dbReference>
<accession>A0A6S6SY15</accession>
<dbReference type="InterPro" id="IPR011063">
    <property type="entry name" value="TilS/TtcA_N"/>
</dbReference>
<dbReference type="InterPro" id="IPR012094">
    <property type="entry name" value="tRNA_Ile_lys_synt"/>
</dbReference>
<dbReference type="PANTHER" id="PTHR43033">
    <property type="entry name" value="TRNA(ILE)-LYSIDINE SYNTHASE-RELATED"/>
    <property type="match status" value="1"/>
</dbReference>
<keyword evidence="5 8" id="KW-0547">Nucleotide-binding</keyword>
<keyword evidence="2 8" id="KW-0963">Cytoplasm</keyword>
<keyword evidence="3 8" id="KW-0436">Ligase</keyword>
<evidence type="ECO:0000256" key="5">
    <source>
        <dbReference type="ARBA" id="ARBA00022741"/>
    </source>
</evidence>
<dbReference type="InterPro" id="IPR012795">
    <property type="entry name" value="tRNA_Ile_lys_synt_N"/>
</dbReference>
<name>A0A6S6SY15_9GAMM</name>
<comment type="function">
    <text evidence="8">Ligates lysine onto the cytidine present at position 34 of the AUA codon-specific tRNA(Ile) that contains the anticodon CAU, in an ATP-dependent manner. Cytidine is converted to lysidine, thus changing the amino acid specificity of the tRNA from methionine to isoleucine.</text>
</comment>
<dbReference type="SMART" id="SM00977">
    <property type="entry name" value="TilS_C"/>
    <property type="match status" value="1"/>
</dbReference>
<feature type="domain" description="Lysidine-tRNA(Ile) synthetase C-terminal" evidence="9">
    <location>
        <begin position="382"/>
        <end position="442"/>
    </location>
</feature>
<dbReference type="Pfam" id="PF11734">
    <property type="entry name" value="TilS_C"/>
    <property type="match status" value="1"/>
</dbReference>
<keyword evidence="6 8" id="KW-0067">ATP-binding</keyword>
<comment type="subcellular location">
    <subcellularLocation>
        <location evidence="1 8">Cytoplasm</location>
    </subcellularLocation>
</comment>
<dbReference type="GO" id="GO:0005524">
    <property type="term" value="F:ATP binding"/>
    <property type="evidence" value="ECO:0007669"/>
    <property type="project" value="UniProtKB-UniRule"/>
</dbReference>
<evidence type="ECO:0000256" key="4">
    <source>
        <dbReference type="ARBA" id="ARBA00022694"/>
    </source>
</evidence>
<dbReference type="SUPFAM" id="SSF52402">
    <property type="entry name" value="Adenine nucleotide alpha hydrolases-like"/>
    <property type="match status" value="1"/>
</dbReference>
<evidence type="ECO:0000256" key="7">
    <source>
        <dbReference type="ARBA" id="ARBA00048539"/>
    </source>
</evidence>
<comment type="catalytic activity">
    <reaction evidence="7 8">
        <text>cytidine(34) in tRNA(Ile2) + L-lysine + ATP = lysidine(34) in tRNA(Ile2) + AMP + diphosphate + H(+)</text>
        <dbReference type="Rhea" id="RHEA:43744"/>
        <dbReference type="Rhea" id="RHEA-COMP:10625"/>
        <dbReference type="Rhea" id="RHEA-COMP:10670"/>
        <dbReference type="ChEBI" id="CHEBI:15378"/>
        <dbReference type="ChEBI" id="CHEBI:30616"/>
        <dbReference type="ChEBI" id="CHEBI:32551"/>
        <dbReference type="ChEBI" id="CHEBI:33019"/>
        <dbReference type="ChEBI" id="CHEBI:82748"/>
        <dbReference type="ChEBI" id="CHEBI:83665"/>
        <dbReference type="ChEBI" id="CHEBI:456215"/>
        <dbReference type="EC" id="6.3.4.19"/>
    </reaction>
</comment>
<evidence type="ECO:0000313" key="10">
    <source>
        <dbReference type="EMBL" id="CAA6809397.1"/>
    </source>
</evidence>
<evidence type="ECO:0000259" key="9">
    <source>
        <dbReference type="SMART" id="SM00977"/>
    </source>
</evidence>
<evidence type="ECO:0000256" key="3">
    <source>
        <dbReference type="ARBA" id="ARBA00022598"/>
    </source>
</evidence>
<evidence type="ECO:0000256" key="1">
    <source>
        <dbReference type="ARBA" id="ARBA00004496"/>
    </source>
</evidence>
<dbReference type="InterPro" id="IPR015262">
    <property type="entry name" value="tRNA_Ile_lys_synt_subst-bd"/>
</dbReference>
<dbReference type="GO" id="GO:0005737">
    <property type="term" value="C:cytoplasm"/>
    <property type="evidence" value="ECO:0007669"/>
    <property type="project" value="UniProtKB-SubCell"/>
</dbReference>
<evidence type="ECO:0000256" key="6">
    <source>
        <dbReference type="ARBA" id="ARBA00022840"/>
    </source>
</evidence>
<dbReference type="Gene3D" id="3.40.50.620">
    <property type="entry name" value="HUPs"/>
    <property type="match status" value="1"/>
</dbReference>
<dbReference type="GO" id="GO:0006400">
    <property type="term" value="P:tRNA modification"/>
    <property type="evidence" value="ECO:0007669"/>
    <property type="project" value="UniProtKB-UniRule"/>
</dbReference>
<reference evidence="10" key="1">
    <citation type="submission" date="2020-01" db="EMBL/GenBank/DDBJ databases">
        <authorList>
            <person name="Meier V. D."/>
            <person name="Meier V D."/>
        </authorList>
    </citation>
    <scope>NUCLEOTIDE SEQUENCE</scope>
    <source>
        <strain evidence="10">HLG_WM_MAG_09</strain>
    </source>
</reference>
<dbReference type="CDD" id="cd01992">
    <property type="entry name" value="TilS_N"/>
    <property type="match status" value="1"/>
</dbReference>
<dbReference type="GO" id="GO:0032267">
    <property type="term" value="F:tRNA(Ile)-lysidine synthase activity"/>
    <property type="evidence" value="ECO:0007669"/>
    <property type="project" value="UniProtKB-EC"/>
</dbReference>
<comment type="similarity">
    <text evidence="8">Belongs to the tRNA(Ile)-lysidine synthase family.</text>
</comment>
<dbReference type="EMBL" id="CACVAT010000134">
    <property type="protein sequence ID" value="CAA6809397.1"/>
    <property type="molecule type" value="Genomic_DNA"/>
</dbReference>
<evidence type="ECO:0000256" key="8">
    <source>
        <dbReference type="HAMAP-Rule" id="MF_01161"/>
    </source>
</evidence>
<evidence type="ECO:0000256" key="2">
    <source>
        <dbReference type="ARBA" id="ARBA00022490"/>
    </source>
</evidence>
<protein>
    <recommendedName>
        <fullName evidence="8">tRNA(Ile)-lysidine synthase</fullName>
        <ecNumber evidence="8">6.3.4.19</ecNumber>
    </recommendedName>
    <alternativeName>
        <fullName evidence="8">tRNA(Ile)-2-lysyl-cytidine synthase</fullName>
    </alternativeName>
    <alternativeName>
        <fullName evidence="8">tRNA(Ile)-lysidine synthetase</fullName>
    </alternativeName>
</protein>
<dbReference type="InterPro" id="IPR014729">
    <property type="entry name" value="Rossmann-like_a/b/a_fold"/>
</dbReference>
<dbReference type="Pfam" id="PF09179">
    <property type="entry name" value="TilS"/>
    <property type="match status" value="1"/>
</dbReference>
<dbReference type="HAMAP" id="MF_01161">
    <property type="entry name" value="tRNA_Ile_lys_synt"/>
    <property type="match status" value="1"/>
</dbReference>
<keyword evidence="4 8" id="KW-0819">tRNA processing</keyword>
<sequence length="444" mass="49745">MKKESNISGQLKDFESSEVFQLLLNFFRATPVNSCLVAYSGGLDSHVLLHALATLQQHSVDRPSIRAIHIDHGLQLVSGAWSMHCEAVCVELNIEFEAISLDLQVPAGSSVEAVARHARYAVFEQHLRPDEVLLTAHHQNDQAETLLLNLLRGSGPEGLAAMPVSRPFANTQLLRPLLDVSRAQLTAYAVEHQLKWIDDPSNESLAFDRNYLRHEVLPKFRERWVATDKLLARAAQWQSEAVELQNDLLADRLQHVQGTQAGTVSVSALLEGSVVLRKALLRQWIKGAGFSSPSVKKLQHILSDVLPAKPDAQPCVAWAGCEVRRYRDDLYVLEPLSAHDSQQSLYWEAPYDDYWIESLGLVLEKSSLEALLPQLIDSDEPLEIRFRQGGEKVLLRGIHVSLKQLLQDKAVPPWRRDRLPLVYTGQQLIMIPGLFVLSTGDLLM</sequence>
<organism evidence="10">
    <name type="scientific">uncultured Thiotrichaceae bacterium</name>
    <dbReference type="NCBI Taxonomy" id="298394"/>
    <lineage>
        <taxon>Bacteria</taxon>
        <taxon>Pseudomonadati</taxon>
        <taxon>Pseudomonadota</taxon>
        <taxon>Gammaproteobacteria</taxon>
        <taxon>Thiotrichales</taxon>
        <taxon>Thiotrichaceae</taxon>
        <taxon>environmental samples</taxon>
    </lineage>
</organism>
<dbReference type="AlphaFoldDB" id="A0A6S6SY15"/>
<feature type="binding site" evidence="8">
    <location>
        <begin position="40"/>
        <end position="45"/>
    </location>
    <ligand>
        <name>ATP</name>
        <dbReference type="ChEBI" id="CHEBI:30616"/>
    </ligand>
</feature>
<proteinExistence type="inferred from homology"/>
<dbReference type="SUPFAM" id="SSF82829">
    <property type="entry name" value="MesJ substrate recognition domain-like"/>
    <property type="match status" value="1"/>
</dbReference>
<comment type="domain">
    <text evidence="8">The N-terminal region contains the highly conserved SGGXDS motif, predicted to be a P-loop motif involved in ATP binding.</text>
</comment>
<dbReference type="NCBIfam" id="TIGR02433">
    <property type="entry name" value="lysidine_TilS_C"/>
    <property type="match status" value="1"/>
</dbReference>
<dbReference type="NCBIfam" id="TIGR02432">
    <property type="entry name" value="lysidine_TilS_N"/>
    <property type="match status" value="1"/>
</dbReference>
<dbReference type="Pfam" id="PF01171">
    <property type="entry name" value="ATP_bind_3"/>
    <property type="match status" value="1"/>
</dbReference>
<dbReference type="EC" id="6.3.4.19" evidence="8"/>